<keyword evidence="6" id="KW-0436">Ligase</keyword>
<dbReference type="InterPro" id="IPR037171">
    <property type="entry name" value="NagB/RpiA_transferase-like"/>
</dbReference>
<dbReference type="PATRIC" id="fig|1423751.3.peg.1544"/>
<dbReference type="AlphaFoldDB" id="I7KMJ9"/>
<dbReference type="GO" id="GO:0009396">
    <property type="term" value="P:folic acid-containing compound biosynthetic process"/>
    <property type="evidence" value="ECO:0007669"/>
    <property type="project" value="TreeGrafter"/>
</dbReference>
<feature type="binding site" evidence="4">
    <location>
        <position position="55"/>
    </location>
    <ligand>
        <name>substrate</name>
    </ligand>
</feature>
<protein>
    <recommendedName>
        <fullName evidence="5">5-formyltetrahydrofolate cyclo-ligase</fullName>
        <ecNumber evidence="5">6.3.3.2</ecNumber>
    </recommendedName>
</protein>
<keyword evidence="9" id="KW-1185">Reference proteome</keyword>
<dbReference type="SUPFAM" id="SSF100950">
    <property type="entry name" value="NagB/RpiA/CoA transferase-like"/>
    <property type="match status" value="1"/>
</dbReference>
<reference evidence="6 8" key="1">
    <citation type="submission" date="2012-06" db="EMBL/GenBank/DDBJ databases">
        <title>Draft genome sequence of Lactobacillus gigeriorum CRBIP 24.85T, isolated from chicken crop.</title>
        <authorList>
            <person name="Cousin S."/>
            <person name="Ma L."/>
            <person name="Creno S."/>
            <person name="Clermont D."/>
            <person name="Loux V."/>
            <person name="Bizet C."/>
            <person name="Bouchier C."/>
        </authorList>
    </citation>
    <scope>NUCLEOTIDE SEQUENCE [LARGE SCALE GENOMIC DNA]</scope>
    <source>
        <strain evidence="8">CRBIP 24.85T</strain>
        <strain evidence="6">Type strain: CRBIP 24.85</strain>
    </source>
</reference>
<dbReference type="Gene3D" id="3.40.50.10420">
    <property type="entry name" value="NagB/RpiA/CoA transferase-like"/>
    <property type="match status" value="1"/>
</dbReference>
<feature type="binding site" evidence="4">
    <location>
        <begin position="131"/>
        <end position="139"/>
    </location>
    <ligand>
        <name>ATP</name>
        <dbReference type="ChEBI" id="CHEBI:30616"/>
    </ligand>
</feature>
<dbReference type="PIRSF" id="PIRSF006806">
    <property type="entry name" value="FTHF_cligase"/>
    <property type="match status" value="1"/>
</dbReference>
<dbReference type="GO" id="GO:0030272">
    <property type="term" value="F:5-formyltetrahydrofolate cyclo-ligase activity"/>
    <property type="evidence" value="ECO:0007669"/>
    <property type="project" value="UniProtKB-EC"/>
</dbReference>
<evidence type="ECO:0000256" key="5">
    <source>
        <dbReference type="RuleBase" id="RU361279"/>
    </source>
</evidence>
<evidence type="ECO:0000313" key="7">
    <source>
        <dbReference type="EMBL" id="KRN14136.1"/>
    </source>
</evidence>
<gene>
    <name evidence="6" type="ORF">BN52_02655</name>
    <name evidence="7" type="ORF">FC38_GL001495</name>
</gene>
<organism evidence="6 8">
    <name type="scientific">Lactobacillus gigeriorum DSM 23908 = CRBIP 24.85</name>
    <dbReference type="NCBI Taxonomy" id="1423751"/>
    <lineage>
        <taxon>Bacteria</taxon>
        <taxon>Bacillati</taxon>
        <taxon>Bacillota</taxon>
        <taxon>Bacilli</taxon>
        <taxon>Lactobacillales</taxon>
        <taxon>Lactobacillaceae</taxon>
        <taxon>Lactobacillus</taxon>
    </lineage>
</organism>
<dbReference type="NCBIfam" id="TIGR02727">
    <property type="entry name" value="MTHFS_bact"/>
    <property type="match status" value="1"/>
</dbReference>
<accession>I7KMJ9</accession>
<keyword evidence="3 4" id="KW-0067">ATP-binding</keyword>
<evidence type="ECO:0000313" key="9">
    <source>
        <dbReference type="Proteomes" id="UP000051521"/>
    </source>
</evidence>
<dbReference type="Proteomes" id="UP000051521">
    <property type="component" value="Unassembled WGS sequence"/>
</dbReference>
<dbReference type="Proteomes" id="UP000009326">
    <property type="component" value="Unassembled WGS sequence"/>
</dbReference>
<dbReference type="Pfam" id="PF01812">
    <property type="entry name" value="5-FTHF_cyc-lig"/>
    <property type="match status" value="1"/>
</dbReference>
<dbReference type="EC" id="6.3.3.2" evidence="5"/>
<comment type="caution">
    <text evidence="6">The sequence shown here is derived from an EMBL/GenBank/DDBJ whole genome shotgun (WGS) entry which is preliminary data.</text>
</comment>
<dbReference type="GO" id="GO:0005524">
    <property type="term" value="F:ATP binding"/>
    <property type="evidence" value="ECO:0007669"/>
    <property type="project" value="UniProtKB-KW"/>
</dbReference>
<evidence type="ECO:0000313" key="6">
    <source>
        <dbReference type="EMBL" id="CCI86129.1"/>
    </source>
</evidence>
<keyword evidence="5" id="KW-0460">Magnesium</keyword>
<dbReference type="GO" id="GO:0046872">
    <property type="term" value="F:metal ion binding"/>
    <property type="evidence" value="ECO:0007669"/>
    <property type="project" value="UniProtKB-KW"/>
</dbReference>
<dbReference type="STRING" id="1423751.FC38_GL001495"/>
<proteinExistence type="inferred from homology"/>
<comment type="catalytic activity">
    <reaction evidence="5">
        <text>(6S)-5-formyl-5,6,7,8-tetrahydrofolate + ATP = (6R)-5,10-methenyltetrahydrofolate + ADP + phosphate</text>
        <dbReference type="Rhea" id="RHEA:10488"/>
        <dbReference type="ChEBI" id="CHEBI:30616"/>
        <dbReference type="ChEBI" id="CHEBI:43474"/>
        <dbReference type="ChEBI" id="CHEBI:57455"/>
        <dbReference type="ChEBI" id="CHEBI:57457"/>
        <dbReference type="ChEBI" id="CHEBI:456216"/>
        <dbReference type="EC" id="6.3.3.2"/>
    </reaction>
</comment>
<evidence type="ECO:0000256" key="3">
    <source>
        <dbReference type="ARBA" id="ARBA00022840"/>
    </source>
</evidence>
<feature type="binding site" evidence="4">
    <location>
        <begin position="3"/>
        <end position="7"/>
    </location>
    <ligand>
        <name>ATP</name>
        <dbReference type="ChEBI" id="CHEBI:30616"/>
    </ligand>
</feature>
<dbReference type="InterPro" id="IPR024185">
    <property type="entry name" value="FTHF_cligase-like_sf"/>
</dbReference>
<dbReference type="PANTHER" id="PTHR23407:SF1">
    <property type="entry name" value="5-FORMYLTETRAHYDROFOLATE CYCLO-LIGASE"/>
    <property type="match status" value="1"/>
</dbReference>
<keyword evidence="2 4" id="KW-0547">Nucleotide-binding</keyword>
<reference evidence="7 9" key="2">
    <citation type="journal article" date="2015" name="Genome Announc.">
        <title>Expanding the biotechnology potential of lactobacilli through comparative genomics of 213 strains and associated genera.</title>
        <authorList>
            <person name="Sun Z."/>
            <person name="Harris H.M."/>
            <person name="McCann A."/>
            <person name="Guo C."/>
            <person name="Argimon S."/>
            <person name="Zhang W."/>
            <person name="Yang X."/>
            <person name="Jeffery I.B."/>
            <person name="Cooney J.C."/>
            <person name="Kagawa T.F."/>
            <person name="Liu W."/>
            <person name="Song Y."/>
            <person name="Salvetti E."/>
            <person name="Wrobel A."/>
            <person name="Rasinkangas P."/>
            <person name="Parkhill J."/>
            <person name="Rea M.C."/>
            <person name="O'Sullivan O."/>
            <person name="Ritari J."/>
            <person name="Douillard F.P."/>
            <person name="Paul Ross R."/>
            <person name="Yang R."/>
            <person name="Briner A.E."/>
            <person name="Felis G.E."/>
            <person name="de Vos W.M."/>
            <person name="Barrangou R."/>
            <person name="Klaenhammer T.R."/>
            <person name="Caufield P.W."/>
            <person name="Cui Y."/>
            <person name="Zhang H."/>
            <person name="O'Toole P.W."/>
        </authorList>
    </citation>
    <scope>NUCLEOTIDE SEQUENCE [LARGE SCALE GENOMIC DNA]</scope>
    <source>
        <strain evidence="7 9">DSM 23908</strain>
    </source>
</reference>
<dbReference type="RefSeq" id="WP_008471974.1">
    <property type="nucleotide sequence ID" value="NZ_AYZO01000005.1"/>
</dbReference>
<evidence type="ECO:0000256" key="4">
    <source>
        <dbReference type="PIRSR" id="PIRSR006806-1"/>
    </source>
</evidence>
<evidence type="ECO:0000313" key="8">
    <source>
        <dbReference type="Proteomes" id="UP000009326"/>
    </source>
</evidence>
<dbReference type="EMBL" id="AYZO01000005">
    <property type="protein sequence ID" value="KRN14136.1"/>
    <property type="molecule type" value="Genomic_DNA"/>
</dbReference>
<comment type="cofactor">
    <cofactor evidence="5">
        <name>Mg(2+)</name>
        <dbReference type="ChEBI" id="CHEBI:18420"/>
    </cofactor>
</comment>
<dbReference type="GO" id="GO:0035999">
    <property type="term" value="P:tetrahydrofolate interconversion"/>
    <property type="evidence" value="ECO:0007669"/>
    <property type="project" value="TreeGrafter"/>
</dbReference>
<dbReference type="PANTHER" id="PTHR23407">
    <property type="entry name" value="ATPASE INHIBITOR/5-FORMYLTETRAHYDROFOLATE CYCLO-LIGASE"/>
    <property type="match status" value="1"/>
</dbReference>
<dbReference type="OrthoDB" id="9801938at2"/>
<sequence length="187" mass="21755">MDKKIFRQRQLANLKVFATTAQKEHEDEQLLERILGWEELINAETVGLTWSLEFEVNTWPLIQQLWLMEKEVYLPTANQDKSMDFKLFSDRSDLGFSRFGVGEVMSAKTRINNQLDLIIVPGLAYSSKNDRLGFGGGFYDRFLARHLGIKTVTLANSQMFYQNTEWAVERTDIPVQTIITPEDFYYL</sequence>
<keyword evidence="5" id="KW-0479">Metal-binding</keyword>
<evidence type="ECO:0000256" key="1">
    <source>
        <dbReference type="ARBA" id="ARBA00010638"/>
    </source>
</evidence>
<dbReference type="EMBL" id="CAKC01000001">
    <property type="protein sequence ID" value="CCI86129.1"/>
    <property type="molecule type" value="Genomic_DNA"/>
</dbReference>
<name>I7KMJ9_9LACO</name>
<comment type="similarity">
    <text evidence="1 5">Belongs to the 5-formyltetrahydrofolate cyclo-ligase family.</text>
</comment>
<evidence type="ECO:0000256" key="2">
    <source>
        <dbReference type="ARBA" id="ARBA00022741"/>
    </source>
</evidence>
<dbReference type="InterPro" id="IPR002698">
    <property type="entry name" value="FTHF_cligase"/>
</dbReference>